<sequence length="121" mass="13514">MRKKEGGSPGNWRIAGGENESVSHHPQRLRPWRIPLFELSIVDSDGHLVVGGLGFCSPGLIEYLRPPPPPLPDFSPLPLKRATSMPEISKKFQHAKVPVDATISEVIEEAGTEERRLRRFL</sequence>
<gene>
    <name evidence="2" type="ORF">A4U43_C01F27510</name>
</gene>
<evidence type="ECO:0000313" key="3">
    <source>
        <dbReference type="Proteomes" id="UP000243459"/>
    </source>
</evidence>
<feature type="region of interest" description="Disordered" evidence="1">
    <location>
        <begin position="1"/>
        <end position="26"/>
    </location>
</feature>
<name>A0A5P1FTF6_ASPOF</name>
<organism evidence="2 3">
    <name type="scientific">Asparagus officinalis</name>
    <name type="common">Garden asparagus</name>
    <dbReference type="NCBI Taxonomy" id="4686"/>
    <lineage>
        <taxon>Eukaryota</taxon>
        <taxon>Viridiplantae</taxon>
        <taxon>Streptophyta</taxon>
        <taxon>Embryophyta</taxon>
        <taxon>Tracheophyta</taxon>
        <taxon>Spermatophyta</taxon>
        <taxon>Magnoliopsida</taxon>
        <taxon>Liliopsida</taxon>
        <taxon>Asparagales</taxon>
        <taxon>Asparagaceae</taxon>
        <taxon>Asparagoideae</taxon>
        <taxon>Asparagus</taxon>
    </lineage>
</organism>
<accession>A0A5P1FTF6</accession>
<dbReference type="AlphaFoldDB" id="A0A5P1FTF6"/>
<reference evidence="3" key="1">
    <citation type="journal article" date="2017" name="Nat. Commun.">
        <title>The asparagus genome sheds light on the origin and evolution of a young Y chromosome.</title>
        <authorList>
            <person name="Harkess A."/>
            <person name="Zhou J."/>
            <person name="Xu C."/>
            <person name="Bowers J.E."/>
            <person name="Van der Hulst R."/>
            <person name="Ayyampalayam S."/>
            <person name="Mercati F."/>
            <person name="Riccardi P."/>
            <person name="McKain M.R."/>
            <person name="Kakrana A."/>
            <person name="Tang H."/>
            <person name="Ray J."/>
            <person name="Groenendijk J."/>
            <person name="Arikit S."/>
            <person name="Mathioni S.M."/>
            <person name="Nakano M."/>
            <person name="Shan H."/>
            <person name="Telgmann-Rauber A."/>
            <person name="Kanno A."/>
            <person name="Yue Z."/>
            <person name="Chen H."/>
            <person name="Li W."/>
            <person name="Chen Y."/>
            <person name="Xu X."/>
            <person name="Zhang Y."/>
            <person name="Luo S."/>
            <person name="Chen H."/>
            <person name="Gao J."/>
            <person name="Mao Z."/>
            <person name="Pires J.C."/>
            <person name="Luo M."/>
            <person name="Kudrna D."/>
            <person name="Wing R.A."/>
            <person name="Meyers B.C."/>
            <person name="Yi K."/>
            <person name="Kong H."/>
            <person name="Lavrijsen P."/>
            <person name="Sunseri F."/>
            <person name="Falavigna A."/>
            <person name="Ye Y."/>
            <person name="Leebens-Mack J.H."/>
            <person name="Chen G."/>
        </authorList>
    </citation>
    <scope>NUCLEOTIDE SEQUENCE [LARGE SCALE GENOMIC DNA]</scope>
    <source>
        <strain evidence="3">cv. DH0086</strain>
    </source>
</reference>
<dbReference type="Proteomes" id="UP000243459">
    <property type="component" value="Chromosome 1"/>
</dbReference>
<evidence type="ECO:0000256" key="1">
    <source>
        <dbReference type="SAM" id="MobiDB-lite"/>
    </source>
</evidence>
<protein>
    <submittedName>
        <fullName evidence="2">Uncharacterized protein</fullName>
    </submittedName>
</protein>
<proteinExistence type="predicted"/>
<dbReference type="Gramene" id="ONK81294">
    <property type="protein sequence ID" value="ONK81294"/>
    <property type="gene ID" value="A4U43_C01F27510"/>
</dbReference>
<dbReference type="EMBL" id="CM007381">
    <property type="protein sequence ID" value="ONK81294.1"/>
    <property type="molecule type" value="Genomic_DNA"/>
</dbReference>
<evidence type="ECO:0000313" key="2">
    <source>
        <dbReference type="EMBL" id="ONK81294.1"/>
    </source>
</evidence>
<keyword evidence="3" id="KW-1185">Reference proteome</keyword>